<proteinExistence type="predicted"/>
<evidence type="ECO:0000313" key="2">
    <source>
        <dbReference type="Proteomes" id="UP000241436"/>
    </source>
</evidence>
<dbReference type="InterPro" id="IPR029063">
    <property type="entry name" value="SAM-dependent_MTases_sf"/>
</dbReference>
<evidence type="ECO:0008006" key="3">
    <source>
        <dbReference type="Google" id="ProtNLM"/>
    </source>
</evidence>
<reference evidence="2" key="2">
    <citation type="journal article" date="2018" name="Environ. Microbiol.">
        <title>Bloom of a denitrifying methanotroph, 'Candidatus Methylomirabilis limnetica', in a deep stratified lake.</title>
        <authorList>
            <person name="Graf J.S."/>
            <person name="Mayr M.J."/>
            <person name="Marchant H.K."/>
            <person name="Tienken D."/>
            <person name="Hach P.F."/>
            <person name="Brand A."/>
            <person name="Schubert C.J."/>
            <person name="Kuypers M.M."/>
            <person name="Milucka J."/>
        </authorList>
    </citation>
    <scope>NUCLEOTIDE SEQUENCE [LARGE SCALE GENOMIC DNA]</scope>
    <source>
        <strain evidence="2">Zug</strain>
    </source>
</reference>
<dbReference type="Proteomes" id="UP000241436">
    <property type="component" value="Unassembled WGS sequence"/>
</dbReference>
<dbReference type="PANTHER" id="PTHR44068">
    <property type="entry name" value="ZGC:194242"/>
    <property type="match status" value="1"/>
</dbReference>
<protein>
    <recommendedName>
        <fullName evidence="3">Methyltransferase domain-containing protein</fullName>
    </recommendedName>
</protein>
<evidence type="ECO:0000313" key="1">
    <source>
        <dbReference type="EMBL" id="PTL36718.1"/>
    </source>
</evidence>
<comment type="caution">
    <text evidence="1">The sequence shown here is derived from an EMBL/GenBank/DDBJ whole genome shotgun (WGS) entry which is preliminary data.</text>
</comment>
<dbReference type="AlphaFoldDB" id="A0A2T4U078"/>
<sequence>MANRRRETRREAELSYLQTSNRRCILKMARTEFCKGKRKFSKHMLTPNTYTNDFKYFKEKYAESMERMFAAVSDLYAEHWNDYFHPALFKDENESWESAFRNTHKKYLEALRIKDVRKVLELACGRGGVTDVLAENTSGEVLGIDISRSQLSHTNRFKRPNLRFKHHDIMKVDELGEMFDAILLMDADCYLPDKRLAVEKIAKVMNPGARFLLLGWCKQDGLNSMQEELVLHPFMKYWAIPSLETPENYKKYFDQNDFRIIEITDLNNQVKRNWEFGYEAALKSIKKLSFKDLPRLIWTGMKLGSDGIGIIKEQFPAAIYIKVGYDVGFLRYTYFLVEKK</sequence>
<dbReference type="Pfam" id="PF13489">
    <property type="entry name" value="Methyltransf_23"/>
    <property type="match status" value="1"/>
</dbReference>
<dbReference type="SUPFAM" id="SSF53335">
    <property type="entry name" value="S-adenosyl-L-methionine-dependent methyltransferases"/>
    <property type="match status" value="1"/>
</dbReference>
<keyword evidence="2" id="KW-1185">Reference proteome</keyword>
<accession>A0A2T4U078</accession>
<organism evidence="1 2">
    <name type="scientific">Candidatus Methylomirabilis limnetica</name>
    <dbReference type="NCBI Taxonomy" id="2033718"/>
    <lineage>
        <taxon>Bacteria</taxon>
        <taxon>Candidatus Methylomirabilota</taxon>
        <taxon>Candidatus Methylomirabilia</taxon>
        <taxon>Candidatus Methylomirabilales</taxon>
        <taxon>Candidatus Methylomirabilaceae</taxon>
        <taxon>Candidatus Methylomirabilis</taxon>
    </lineage>
</organism>
<dbReference type="PANTHER" id="PTHR44068:SF11">
    <property type="entry name" value="GERANYL DIPHOSPHATE 2-C-METHYLTRANSFERASE"/>
    <property type="match status" value="1"/>
</dbReference>
<dbReference type="Gene3D" id="3.40.50.150">
    <property type="entry name" value="Vaccinia Virus protein VP39"/>
    <property type="match status" value="1"/>
</dbReference>
<name>A0A2T4U078_9BACT</name>
<dbReference type="OrthoDB" id="9769602at2"/>
<gene>
    <name evidence="1" type="ORF">CLG94_03335</name>
</gene>
<reference evidence="1 2" key="1">
    <citation type="submission" date="2017-09" db="EMBL/GenBank/DDBJ databases">
        <title>Bloom of a denitrifying methanotroph, Candidatus Methylomirabilis limnetica, in a deep stratified lake.</title>
        <authorList>
            <person name="Graf J.S."/>
            <person name="Marchant H.K."/>
            <person name="Tienken D."/>
            <person name="Hach P.F."/>
            <person name="Brand A."/>
            <person name="Schubert C.J."/>
            <person name="Kuypers M.M."/>
            <person name="Milucka J."/>
        </authorList>
    </citation>
    <scope>NUCLEOTIDE SEQUENCE [LARGE SCALE GENOMIC DNA]</scope>
    <source>
        <strain evidence="1 2">Zug</strain>
    </source>
</reference>
<dbReference type="InterPro" id="IPR050447">
    <property type="entry name" value="Erg6_SMT_methyltransf"/>
</dbReference>
<dbReference type="EMBL" id="NVQC01000013">
    <property type="protein sequence ID" value="PTL36718.1"/>
    <property type="molecule type" value="Genomic_DNA"/>
</dbReference>
<dbReference type="CDD" id="cd02440">
    <property type="entry name" value="AdoMet_MTases"/>
    <property type="match status" value="1"/>
</dbReference>
<dbReference type="RefSeq" id="WP_107561472.1">
    <property type="nucleotide sequence ID" value="NZ_NVQC01000013.1"/>
</dbReference>